<dbReference type="EMBL" id="JH712632">
    <property type="protein sequence ID" value="EFO18152.1"/>
    <property type="molecule type" value="Genomic_DNA"/>
</dbReference>
<name>A0A1S0TQL3_LOALO</name>
<sequence>MTKTVTVRLVDFGFRLTQLDASAIKPLMIAFDGPPLAFRLLIDSLPKQQKESLCRYATLSVRLTTSREKHFLCWSKTWKATDIKKQNWNKGRNDCSSSMHSSEMYNFNNQHCASSSLGLVTRAFVTSWLNKEHKRAGGRGIEAALSGIAKRHSDLPPSEFALSKADNFINKTLKLQSTQSSDNCLNQLATKPIMKIDNDWPIIARLSKTIRKAPLELLKKESQKKVKKLQAMKEDSGRSVHLNNSNHPDNLKNLSNFNHPNDCNNLEDSNYPKDSNYLKDPDHLTDSYHPSNSNQLNNSNYLDDPNRSTDSNNVAIKENENAISDAQLSPSSVSTVHTCRELL</sequence>
<dbReference type="KEGG" id="loa:LOAG_10342"/>
<organism evidence="2">
    <name type="scientific">Loa loa</name>
    <name type="common">Eye worm</name>
    <name type="synonym">Filaria loa</name>
    <dbReference type="NCBI Taxonomy" id="7209"/>
    <lineage>
        <taxon>Eukaryota</taxon>
        <taxon>Metazoa</taxon>
        <taxon>Ecdysozoa</taxon>
        <taxon>Nematoda</taxon>
        <taxon>Chromadorea</taxon>
        <taxon>Rhabditida</taxon>
        <taxon>Spirurina</taxon>
        <taxon>Spiruromorpha</taxon>
        <taxon>Filarioidea</taxon>
        <taxon>Onchocercidae</taxon>
        <taxon>Loa</taxon>
    </lineage>
</organism>
<feature type="region of interest" description="Disordered" evidence="1">
    <location>
        <begin position="231"/>
        <end position="312"/>
    </location>
</feature>
<reference evidence="2" key="1">
    <citation type="submission" date="2012-04" db="EMBL/GenBank/DDBJ databases">
        <title>The Genome Sequence of Loa loa.</title>
        <authorList>
            <consortium name="The Broad Institute Genome Sequencing Platform"/>
            <consortium name="Broad Institute Genome Sequencing Center for Infectious Disease"/>
            <person name="Nutman T.B."/>
            <person name="Fink D.L."/>
            <person name="Russ C."/>
            <person name="Young S."/>
            <person name="Zeng Q."/>
            <person name="Gargeya S."/>
            <person name="Alvarado L."/>
            <person name="Berlin A."/>
            <person name="Chapman S.B."/>
            <person name="Chen Z."/>
            <person name="Freedman E."/>
            <person name="Gellesch M."/>
            <person name="Goldberg J."/>
            <person name="Griggs A."/>
            <person name="Gujja S."/>
            <person name="Heilman E.R."/>
            <person name="Heiman D."/>
            <person name="Howarth C."/>
            <person name="Mehta T."/>
            <person name="Neiman D."/>
            <person name="Pearson M."/>
            <person name="Roberts A."/>
            <person name="Saif S."/>
            <person name="Shea T."/>
            <person name="Shenoy N."/>
            <person name="Sisk P."/>
            <person name="Stolte C."/>
            <person name="Sykes S."/>
            <person name="White J."/>
            <person name="Yandava C."/>
            <person name="Haas B."/>
            <person name="Henn M.R."/>
            <person name="Nusbaum C."/>
            <person name="Birren B."/>
        </authorList>
    </citation>
    <scope>NUCLEOTIDE SEQUENCE [LARGE SCALE GENOMIC DNA]</scope>
</reference>
<feature type="compositionally biased region" description="Polar residues" evidence="1">
    <location>
        <begin position="241"/>
        <end position="268"/>
    </location>
</feature>
<dbReference type="GeneID" id="9947788"/>
<dbReference type="AlphaFoldDB" id="A0A1S0TQL3"/>
<dbReference type="OrthoDB" id="5842634at2759"/>
<protein>
    <submittedName>
        <fullName evidence="2">Uncharacterized protein</fullName>
    </submittedName>
</protein>
<proteinExistence type="predicted"/>
<feature type="compositionally biased region" description="Basic and acidic residues" evidence="1">
    <location>
        <begin position="276"/>
        <end position="286"/>
    </location>
</feature>
<dbReference type="RefSeq" id="XP_003145918.1">
    <property type="nucleotide sequence ID" value="XM_003145870.1"/>
</dbReference>
<evidence type="ECO:0000313" key="2">
    <source>
        <dbReference type="EMBL" id="EFO18152.1"/>
    </source>
</evidence>
<dbReference type="InParanoid" id="A0A1S0TQL3"/>
<feature type="compositionally biased region" description="Low complexity" evidence="1">
    <location>
        <begin position="291"/>
        <end position="300"/>
    </location>
</feature>
<dbReference type="CTD" id="9947788"/>
<evidence type="ECO:0000256" key="1">
    <source>
        <dbReference type="SAM" id="MobiDB-lite"/>
    </source>
</evidence>
<accession>A0A1S0TQL3</accession>
<gene>
    <name evidence="2" type="ORF">LOAG_10342</name>
</gene>